<dbReference type="EMBL" id="OV170224">
    <property type="protein sequence ID" value="CAH0724648.1"/>
    <property type="molecule type" value="Genomic_DNA"/>
</dbReference>
<gene>
    <name evidence="2" type="ORF">BINO364_LOCUS10331</name>
</gene>
<keyword evidence="3" id="KW-1185">Reference proteome</keyword>
<sequence>MLLHNIFYSYIILLLQCDIAKSYVREGNRLMLKDKQDFYTINKIHHVKERDVSTIAISQKPGKVQSKDQTIIILPNEGNKYPYNSNPYSRYNPYDVNNQSGGTMIVLKNPGILPITSSWEASVLFRRQVGGP</sequence>
<evidence type="ECO:0000313" key="2">
    <source>
        <dbReference type="EMBL" id="CAH0724648.1"/>
    </source>
</evidence>
<evidence type="ECO:0000313" key="3">
    <source>
        <dbReference type="Proteomes" id="UP000838878"/>
    </source>
</evidence>
<feature type="signal peptide" evidence="1">
    <location>
        <begin position="1"/>
        <end position="22"/>
    </location>
</feature>
<reference evidence="2" key="1">
    <citation type="submission" date="2021-12" db="EMBL/GenBank/DDBJ databases">
        <authorList>
            <person name="Martin H S."/>
        </authorList>
    </citation>
    <scope>NUCLEOTIDE SEQUENCE</scope>
</reference>
<keyword evidence="1" id="KW-0732">Signal</keyword>
<organism evidence="2 3">
    <name type="scientific">Brenthis ino</name>
    <name type="common">lesser marbled fritillary</name>
    <dbReference type="NCBI Taxonomy" id="405034"/>
    <lineage>
        <taxon>Eukaryota</taxon>
        <taxon>Metazoa</taxon>
        <taxon>Ecdysozoa</taxon>
        <taxon>Arthropoda</taxon>
        <taxon>Hexapoda</taxon>
        <taxon>Insecta</taxon>
        <taxon>Pterygota</taxon>
        <taxon>Neoptera</taxon>
        <taxon>Endopterygota</taxon>
        <taxon>Lepidoptera</taxon>
        <taxon>Glossata</taxon>
        <taxon>Ditrysia</taxon>
        <taxon>Papilionoidea</taxon>
        <taxon>Nymphalidae</taxon>
        <taxon>Heliconiinae</taxon>
        <taxon>Argynnini</taxon>
        <taxon>Brenthis</taxon>
    </lineage>
</organism>
<dbReference type="OrthoDB" id="6920562at2759"/>
<evidence type="ECO:0000256" key="1">
    <source>
        <dbReference type="SAM" id="SignalP"/>
    </source>
</evidence>
<dbReference type="AlphaFoldDB" id="A0A8J9VL05"/>
<proteinExistence type="predicted"/>
<feature type="non-terminal residue" evidence="2">
    <location>
        <position position="132"/>
    </location>
</feature>
<protein>
    <submittedName>
        <fullName evidence="2">Uncharacterized protein</fullName>
    </submittedName>
</protein>
<feature type="chain" id="PRO_5035465748" evidence="1">
    <location>
        <begin position="23"/>
        <end position="132"/>
    </location>
</feature>
<name>A0A8J9VL05_9NEOP</name>
<dbReference type="Proteomes" id="UP000838878">
    <property type="component" value="Chromosome 4"/>
</dbReference>
<accession>A0A8J9VL05</accession>